<name>A0A172YF18_9GAMM</name>
<proteinExistence type="predicted"/>
<feature type="signal peptide" evidence="1">
    <location>
        <begin position="1"/>
        <end position="37"/>
    </location>
</feature>
<dbReference type="InterPro" id="IPR052022">
    <property type="entry name" value="26kDa_periplasmic_antigen"/>
</dbReference>
<evidence type="ECO:0000256" key="1">
    <source>
        <dbReference type="SAM" id="SignalP"/>
    </source>
</evidence>
<protein>
    <recommendedName>
        <fullName evidence="4">SIMPL domain-containing protein</fullName>
    </recommendedName>
</protein>
<reference evidence="2 3" key="1">
    <citation type="submission" date="2016-04" db="EMBL/GenBank/DDBJ databases">
        <title>Complete Genome Sequence of Halotalea alkalilenta IHB B 13600.</title>
        <authorList>
            <person name="Swarnkar M.K."/>
            <person name="Sharma A."/>
            <person name="Kaushal K."/>
            <person name="Soni R."/>
            <person name="Rana S."/>
            <person name="Singh A.K."/>
            <person name="Gulati A."/>
        </authorList>
    </citation>
    <scope>NUCLEOTIDE SEQUENCE [LARGE SCALE GENOMIC DNA]</scope>
    <source>
        <strain evidence="2 3">IHB B 13600</strain>
    </source>
</reference>
<organism evidence="2 3">
    <name type="scientific">Halotalea alkalilenta</name>
    <dbReference type="NCBI Taxonomy" id="376489"/>
    <lineage>
        <taxon>Bacteria</taxon>
        <taxon>Pseudomonadati</taxon>
        <taxon>Pseudomonadota</taxon>
        <taxon>Gammaproteobacteria</taxon>
        <taxon>Oceanospirillales</taxon>
        <taxon>Halomonadaceae</taxon>
        <taxon>Halotalea</taxon>
    </lineage>
</organism>
<gene>
    <name evidence="2" type="ORF">A5892_10345</name>
</gene>
<dbReference type="KEGG" id="haa:A5892_10345"/>
<dbReference type="PANTHER" id="PTHR34387:SF1">
    <property type="entry name" value="PERIPLASMIC IMMUNOGENIC PROTEIN"/>
    <property type="match status" value="1"/>
</dbReference>
<sequence>MPHPTRKPDMTTTTLSRRLTLGVLCACALALPLAAQAKPATLEVSGEGQVQIVPDRAGLNATLWEKTPLRDEGESAAPGELEQARSALERRMSQLIDTLVAAGVARERIHAGSISIQPEMLYASSDGQPNRSRISVERPIQLDIEQLDRLPTVLEALTQAGVDRLDGVSYDVADRGAVEDRALAAAVARAEGKARAIAASLSLELGPVLEAVEGEAPHFQPRMMAMAESRAADAVDYNPGEIGVEARIILRYALEE</sequence>
<feature type="chain" id="PRO_5008004656" description="SIMPL domain-containing protein" evidence="1">
    <location>
        <begin position="38"/>
        <end position="256"/>
    </location>
</feature>
<keyword evidence="1" id="KW-0732">Signal</keyword>
<evidence type="ECO:0000313" key="2">
    <source>
        <dbReference type="EMBL" id="ANF57814.1"/>
    </source>
</evidence>
<dbReference type="PANTHER" id="PTHR34387">
    <property type="entry name" value="SLR1258 PROTEIN"/>
    <property type="match status" value="1"/>
</dbReference>
<dbReference type="STRING" id="376489.A5892_10345"/>
<evidence type="ECO:0008006" key="4">
    <source>
        <dbReference type="Google" id="ProtNLM"/>
    </source>
</evidence>
<dbReference type="GO" id="GO:0006974">
    <property type="term" value="P:DNA damage response"/>
    <property type="evidence" value="ECO:0007669"/>
    <property type="project" value="TreeGrafter"/>
</dbReference>
<evidence type="ECO:0000313" key="3">
    <source>
        <dbReference type="Proteomes" id="UP000077875"/>
    </source>
</evidence>
<dbReference type="Proteomes" id="UP000077875">
    <property type="component" value="Chromosome"/>
</dbReference>
<dbReference type="Gene3D" id="3.30.110.170">
    <property type="entry name" value="Protein of unknown function (DUF541), domain 1"/>
    <property type="match status" value="1"/>
</dbReference>
<dbReference type="AlphaFoldDB" id="A0A172YF18"/>
<dbReference type="Gene3D" id="3.30.70.2970">
    <property type="entry name" value="Protein of unknown function (DUF541), domain 2"/>
    <property type="match status" value="1"/>
</dbReference>
<dbReference type="Pfam" id="PF04402">
    <property type="entry name" value="SIMPL"/>
    <property type="match status" value="1"/>
</dbReference>
<keyword evidence="3" id="KW-1185">Reference proteome</keyword>
<dbReference type="InterPro" id="IPR007497">
    <property type="entry name" value="SIMPL/DUF541"/>
</dbReference>
<accession>A0A172YF18</accession>
<dbReference type="EMBL" id="CP015243">
    <property type="protein sequence ID" value="ANF57814.1"/>
    <property type="molecule type" value="Genomic_DNA"/>
</dbReference>